<keyword evidence="1" id="KW-1133">Transmembrane helix</keyword>
<keyword evidence="1" id="KW-0812">Transmembrane</keyword>
<dbReference type="RefSeq" id="WP_091229310.1">
    <property type="nucleotide sequence ID" value="NZ_FNBG01000010.1"/>
</dbReference>
<reference evidence="3 4" key="1">
    <citation type="submission" date="2016-10" db="EMBL/GenBank/DDBJ databases">
        <authorList>
            <person name="de Groot N.N."/>
        </authorList>
    </citation>
    <scope>NUCLEOTIDE SEQUENCE [LARGE SCALE GENOMIC DNA]</scope>
    <source>
        <strain evidence="3 4">DSM 28129</strain>
    </source>
</reference>
<evidence type="ECO:0000256" key="1">
    <source>
        <dbReference type="SAM" id="Phobius"/>
    </source>
</evidence>
<feature type="transmembrane region" description="Helical" evidence="1">
    <location>
        <begin position="84"/>
        <end position="101"/>
    </location>
</feature>
<dbReference type="InterPro" id="IPR003675">
    <property type="entry name" value="Rce1/LyrA-like_dom"/>
</dbReference>
<feature type="transmembrane region" description="Helical" evidence="1">
    <location>
        <begin position="12"/>
        <end position="35"/>
    </location>
</feature>
<keyword evidence="4" id="KW-1185">Reference proteome</keyword>
<dbReference type="Proteomes" id="UP000198972">
    <property type="component" value="Unassembled WGS sequence"/>
</dbReference>
<dbReference type="Pfam" id="PF02517">
    <property type="entry name" value="Rce1-like"/>
    <property type="match status" value="1"/>
</dbReference>
<protein>
    <recommendedName>
        <fullName evidence="2">CAAX prenyl protease 2/Lysostaphin resistance protein A-like domain-containing protein</fullName>
    </recommendedName>
</protein>
<dbReference type="STRING" id="670482.SAMN04488542_11010"/>
<evidence type="ECO:0000313" key="3">
    <source>
        <dbReference type="EMBL" id="SDF38616.1"/>
    </source>
</evidence>
<evidence type="ECO:0000313" key="4">
    <source>
        <dbReference type="Proteomes" id="UP000198972"/>
    </source>
</evidence>
<gene>
    <name evidence="3" type="ORF">SAMN04488542_11010</name>
</gene>
<proteinExistence type="predicted"/>
<accession>A0A1G7KNA3</accession>
<dbReference type="GO" id="GO:0080120">
    <property type="term" value="P:CAAX-box protein maturation"/>
    <property type="evidence" value="ECO:0007669"/>
    <property type="project" value="UniProtKB-ARBA"/>
</dbReference>
<feature type="domain" description="CAAX prenyl protease 2/Lysostaphin resistance protein A-like" evidence="2">
    <location>
        <begin position="111"/>
        <end position="207"/>
    </location>
</feature>
<evidence type="ECO:0000259" key="2">
    <source>
        <dbReference type="Pfam" id="PF02517"/>
    </source>
</evidence>
<name>A0A1G7KNA3_9BACL</name>
<feature type="transmembrane region" description="Helical" evidence="1">
    <location>
        <begin position="223"/>
        <end position="243"/>
    </location>
</feature>
<sequence length="252" mass="28605">MESNEKKGRPILFSIMLGIVLTLLVVVASTVASIMELNDTGIMIAQGVAFFIMAVIVTVYMMKRDRSLEQFGFKKLDGRRERKALYYIPLLIIAWIQPLFGGFNLEISLTEVCIIVIFSLFVGYTEESVFRGIIKERLQIKGPVFYIVFSSIFFGILHMANAFNGEDILQTVSQVINAFLIGIILALLIELTQNIIPLIAFHFLYDALALMTNPDNVDKELLVVSILNILYLIYGVYLVYALMRKRKVTNTW</sequence>
<keyword evidence="1" id="KW-0472">Membrane</keyword>
<dbReference type="GO" id="GO:0004175">
    <property type="term" value="F:endopeptidase activity"/>
    <property type="evidence" value="ECO:0007669"/>
    <property type="project" value="UniProtKB-ARBA"/>
</dbReference>
<dbReference type="PANTHER" id="PTHR36435">
    <property type="entry name" value="SLR1288 PROTEIN"/>
    <property type="match status" value="1"/>
</dbReference>
<feature type="transmembrane region" description="Helical" evidence="1">
    <location>
        <begin position="144"/>
        <end position="162"/>
    </location>
</feature>
<dbReference type="PANTHER" id="PTHR36435:SF1">
    <property type="entry name" value="CAAX AMINO TERMINAL PROTEASE FAMILY PROTEIN"/>
    <property type="match status" value="1"/>
</dbReference>
<organism evidence="3 4">
    <name type="scientific">Fontibacillus panacisegetis</name>
    <dbReference type="NCBI Taxonomy" id="670482"/>
    <lineage>
        <taxon>Bacteria</taxon>
        <taxon>Bacillati</taxon>
        <taxon>Bacillota</taxon>
        <taxon>Bacilli</taxon>
        <taxon>Bacillales</taxon>
        <taxon>Paenibacillaceae</taxon>
        <taxon>Fontibacillus</taxon>
    </lineage>
</organism>
<feature type="transmembrane region" description="Helical" evidence="1">
    <location>
        <begin position="41"/>
        <end position="63"/>
    </location>
</feature>
<dbReference type="OrthoDB" id="371054at2"/>
<feature type="transmembrane region" description="Helical" evidence="1">
    <location>
        <begin position="107"/>
        <end position="124"/>
    </location>
</feature>
<dbReference type="EMBL" id="FNBG01000010">
    <property type="protein sequence ID" value="SDF38616.1"/>
    <property type="molecule type" value="Genomic_DNA"/>
</dbReference>
<dbReference type="AlphaFoldDB" id="A0A1G7KNA3"/>
<dbReference type="InterPro" id="IPR052710">
    <property type="entry name" value="CAAX_protease"/>
</dbReference>